<dbReference type="Proteomes" id="UP001642405">
    <property type="component" value="Unassembled WGS sequence"/>
</dbReference>
<feature type="compositionally biased region" description="Polar residues" evidence="1">
    <location>
        <begin position="626"/>
        <end position="638"/>
    </location>
</feature>
<feature type="region of interest" description="Disordered" evidence="1">
    <location>
        <begin position="725"/>
        <end position="801"/>
    </location>
</feature>
<comment type="caution">
    <text evidence="2">The sequence shown here is derived from an EMBL/GenBank/DDBJ whole genome shotgun (WGS) entry which is preliminary data.</text>
</comment>
<accession>A0ABP0CQL7</accession>
<keyword evidence="3" id="KW-1185">Reference proteome</keyword>
<feature type="region of interest" description="Disordered" evidence="1">
    <location>
        <begin position="385"/>
        <end position="475"/>
    </location>
</feature>
<feature type="compositionally biased region" description="Low complexity" evidence="1">
    <location>
        <begin position="448"/>
        <end position="464"/>
    </location>
</feature>
<protein>
    <recommendedName>
        <fullName evidence="4">Mucin</fullName>
    </recommendedName>
</protein>
<evidence type="ECO:0000313" key="2">
    <source>
        <dbReference type="EMBL" id="CAK7233315.1"/>
    </source>
</evidence>
<feature type="compositionally biased region" description="Polar residues" evidence="1">
    <location>
        <begin position="585"/>
        <end position="595"/>
    </location>
</feature>
<feature type="region of interest" description="Disordered" evidence="1">
    <location>
        <begin position="27"/>
        <end position="116"/>
    </location>
</feature>
<evidence type="ECO:0000256" key="1">
    <source>
        <dbReference type="SAM" id="MobiDB-lite"/>
    </source>
</evidence>
<gene>
    <name evidence="2" type="ORF">SCUCBS95973_008553</name>
</gene>
<reference evidence="2 3" key="1">
    <citation type="submission" date="2024-01" db="EMBL/GenBank/DDBJ databases">
        <authorList>
            <person name="Allen C."/>
            <person name="Tagirdzhanova G."/>
        </authorList>
    </citation>
    <scope>NUCLEOTIDE SEQUENCE [LARGE SCALE GENOMIC DNA]</scope>
</reference>
<feature type="compositionally biased region" description="Polar residues" evidence="1">
    <location>
        <begin position="671"/>
        <end position="683"/>
    </location>
</feature>
<feature type="compositionally biased region" description="Polar residues" evidence="1">
    <location>
        <begin position="758"/>
        <end position="770"/>
    </location>
</feature>
<feature type="compositionally biased region" description="Gly residues" evidence="1">
    <location>
        <begin position="435"/>
        <end position="445"/>
    </location>
</feature>
<dbReference type="EMBL" id="CAWUHB010000073">
    <property type="protein sequence ID" value="CAK7233315.1"/>
    <property type="molecule type" value="Genomic_DNA"/>
</dbReference>
<feature type="compositionally biased region" description="Low complexity" evidence="1">
    <location>
        <begin position="549"/>
        <end position="561"/>
    </location>
</feature>
<evidence type="ECO:0008006" key="4">
    <source>
        <dbReference type="Google" id="ProtNLM"/>
    </source>
</evidence>
<feature type="compositionally biased region" description="Low complexity" evidence="1">
    <location>
        <begin position="402"/>
        <end position="414"/>
    </location>
</feature>
<evidence type="ECO:0000313" key="3">
    <source>
        <dbReference type="Proteomes" id="UP001642405"/>
    </source>
</evidence>
<feature type="compositionally biased region" description="Basic residues" evidence="1">
    <location>
        <begin position="743"/>
        <end position="754"/>
    </location>
</feature>
<sequence>MTVVATPNGAASDDIFLRASFDRTTGGAFSSRTGSSHSHKSGLASKDNHWRPTSAKSAHSAGRARRRSPSPLLSPFARVSRHKDEIGNMRASTSNGRRPSHSRRGSLSSGGAPPPLTCEEFEALPVAIQRKYFSTLERLRFAQGSSNVDGIYQHYDAISAQNLQRRRPRQDRIASDNITTRLRKRSLRLESSALLLPSSSSHEPSPATSDALADRLFYANLPDKIKKREFTREEQVALAGQLRASVILDAADEAIYKIGRRSSITHRLIAPDITVDTPTTTSFRHSMETIYSSSDPRLGLGRRDALGLEQQQQQASTSLSKAAKRISGVPESFYDSFRWLEEDDSLDLRLFMDDYHANLRETLPSPSKERRPSFRRHLSISKMPFSRPLPISSTAGSLPGASGNNTISSSIGSSRPATKDDVSSMRTATSPSINGNGGGIGGGNGVIPFPTMSTSSSSNFSSPTKGGGGGGHMRRKSRTLSLITPKQHAAHDSISTIDPGAAHYQDPEARMKLRVYLASPQKFDEAIEFGFPSTEVLSAHALGGPAGSPPIGSSTILSSTSTKGNRISTATTAVEKRYLQHRGTRQTSTPDLSGTMRTFLADADNDDENGGNGKSDDDEMTKLDSDQASIPDSESPRTPNLADVVISSNSNSGGRRRKTSSSSGAFRPYRMSSTNGATKSPQLLSGHRPSDSYAHAPASSREMTLRMTLTRLDLRAAEDQIYGWQQQTQQQAQQHHVYSHSTSHSHRQSRHQQHHQSVSYSGGRKQSISTAGVARPFIPPPRNDSLVLPSGVTTTTTTTTTTTSTCDSTITYLGAGTVSRPKESIEDVFAGIDHWEADQDKGVMKRFWNRVRRA</sequence>
<feature type="compositionally biased region" description="Low complexity" evidence="1">
    <location>
        <begin position="69"/>
        <end position="78"/>
    </location>
</feature>
<organism evidence="2 3">
    <name type="scientific">Sporothrix curviconia</name>
    <dbReference type="NCBI Taxonomy" id="1260050"/>
    <lineage>
        <taxon>Eukaryota</taxon>
        <taxon>Fungi</taxon>
        <taxon>Dikarya</taxon>
        <taxon>Ascomycota</taxon>
        <taxon>Pezizomycotina</taxon>
        <taxon>Sordariomycetes</taxon>
        <taxon>Sordariomycetidae</taxon>
        <taxon>Ophiostomatales</taxon>
        <taxon>Ophiostomataceae</taxon>
        <taxon>Sporothrix</taxon>
    </lineage>
</organism>
<feature type="region of interest" description="Disordered" evidence="1">
    <location>
        <begin position="601"/>
        <end position="699"/>
    </location>
</feature>
<feature type="region of interest" description="Disordered" evidence="1">
    <location>
        <begin position="576"/>
        <end position="595"/>
    </location>
</feature>
<feature type="compositionally biased region" description="Low complexity" evidence="1">
    <location>
        <begin position="725"/>
        <end position="742"/>
    </location>
</feature>
<name>A0ABP0CQL7_9PEZI</name>
<proteinExistence type="predicted"/>
<feature type="region of interest" description="Disordered" evidence="1">
    <location>
        <begin position="546"/>
        <end position="568"/>
    </location>
</feature>